<organism evidence="1 2">
    <name type="scientific">Rhodococcus qingshengii</name>
    <dbReference type="NCBI Taxonomy" id="334542"/>
    <lineage>
        <taxon>Bacteria</taxon>
        <taxon>Bacillati</taxon>
        <taxon>Actinomycetota</taxon>
        <taxon>Actinomycetes</taxon>
        <taxon>Mycobacteriales</taxon>
        <taxon>Nocardiaceae</taxon>
        <taxon>Rhodococcus</taxon>
        <taxon>Rhodococcus erythropolis group</taxon>
    </lineage>
</organism>
<reference evidence="1 2" key="1">
    <citation type="submission" date="2017-07" db="EMBL/GenBank/DDBJ databases">
        <title>Draft sequence of Rhodococcus enclensis 23b-28.</title>
        <authorList>
            <person name="Besaury L."/>
            <person name="Sancelme M."/>
            <person name="Amato P."/>
            <person name="Lallement A."/>
            <person name="Delort A.-M."/>
        </authorList>
    </citation>
    <scope>NUCLEOTIDE SEQUENCE [LARGE SCALE GENOMIC DNA]</scope>
    <source>
        <strain evidence="1 2">23b-28</strain>
    </source>
</reference>
<evidence type="ECO:0000313" key="2">
    <source>
        <dbReference type="Proteomes" id="UP000230886"/>
    </source>
</evidence>
<protein>
    <submittedName>
        <fullName evidence="1">Uncharacterized protein</fullName>
    </submittedName>
</protein>
<comment type="caution">
    <text evidence="1">The sequence shown here is derived from an EMBL/GenBank/DDBJ whole genome shotgun (WGS) entry which is preliminary data.</text>
</comment>
<evidence type="ECO:0000313" key="1">
    <source>
        <dbReference type="EMBL" id="PCK26344.1"/>
    </source>
</evidence>
<dbReference type="Proteomes" id="UP000230886">
    <property type="component" value="Unassembled WGS sequence"/>
</dbReference>
<name>A0A2A5J9S4_RHOSG</name>
<sequence>MYAKVYEVDWETGETIDGWDYENPQTYRCNVTSLKPDNALEEFGAAYWKTMPVKVELRELVPMDSRMGNMRSALDGDQYFEDMVFNIVNVNTQIDILGNAVCHELYGELFVG</sequence>
<dbReference type="AlphaFoldDB" id="A0A2A5J9S4"/>
<proteinExistence type="predicted"/>
<gene>
    <name evidence="1" type="ORF">CHR55_15320</name>
</gene>
<dbReference type="EMBL" id="NOVD01000009">
    <property type="protein sequence ID" value="PCK26344.1"/>
    <property type="molecule type" value="Genomic_DNA"/>
</dbReference>
<accession>A0A2A5J9S4</accession>